<dbReference type="Proteomes" id="UP000603434">
    <property type="component" value="Unassembled WGS sequence"/>
</dbReference>
<dbReference type="InterPro" id="IPR045584">
    <property type="entry name" value="Pilin-like"/>
</dbReference>
<dbReference type="EMBL" id="JACNJH010000191">
    <property type="protein sequence ID" value="MBC8362436.1"/>
    <property type="molecule type" value="Genomic_DNA"/>
</dbReference>
<protein>
    <submittedName>
        <fullName evidence="2">Prepilin-type N-terminal cleavage/methylation domain-containing protein</fullName>
    </submittedName>
</protein>
<keyword evidence="1" id="KW-0812">Transmembrane</keyword>
<organism evidence="2 3">
    <name type="scientific">Candidatus Desulfatibia profunda</name>
    <dbReference type="NCBI Taxonomy" id="2841695"/>
    <lineage>
        <taxon>Bacteria</taxon>
        <taxon>Pseudomonadati</taxon>
        <taxon>Thermodesulfobacteriota</taxon>
        <taxon>Desulfobacteria</taxon>
        <taxon>Desulfobacterales</taxon>
        <taxon>Desulfobacterales incertae sedis</taxon>
        <taxon>Candidatus Desulfatibia</taxon>
    </lineage>
</organism>
<evidence type="ECO:0000256" key="1">
    <source>
        <dbReference type="SAM" id="Phobius"/>
    </source>
</evidence>
<dbReference type="Pfam" id="PF07963">
    <property type="entry name" value="N_methyl"/>
    <property type="match status" value="1"/>
</dbReference>
<keyword evidence="1" id="KW-0472">Membrane</keyword>
<reference evidence="2 3" key="1">
    <citation type="submission" date="2020-08" db="EMBL/GenBank/DDBJ databases">
        <title>Bridging the membrane lipid divide: bacteria of the FCB group superphylum have the potential to synthesize archaeal ether lipids.</title>
        <authorList>
            <person name="Villanueva L."/>
            <person name="Von Meijenfeldt F.A.B."/>
            <person name="Westbye A.B."/>
            <person name="Yadav S."/>
            <person name="Hopmans E.C."/>
            <person name="Dutilh B.E."/>
            <person name="Sinninghe Damste J.S."/>
        </authorList>
    </citation>
    <scope>NUCLEOTIDE SEQUENCE [LARGE SCALE GENOMIC DNA]</scope>
    <source>
        <strain evidence="2">NIOZ-UU30</strain>
    </source>
</reference>
<dbReference type="AlphaFoldDB" id="A0A8J6TNG1"/>
<dbReference type="PROSITE" id="PS00409">
    <property type="entry name" value="PROKAR_NTER_METHYL"/>
    <property type="match status" value="1"/>
</dbReference>
<name>A0A8J6TNG1_9BACT</name>
<gene>
    <name evidence="2" type="ORF">H8E23_13680</name>
</gene>
<evidence type="ECO:0000313" key="2">
    <source>
        <dbReference type="EMBL" id="MBC8362436.1"/>
    </source>
</evidence>
<dbReference type="NCBIfam" id="TIGR02532">
    <property type="entry name" value="IV_pilin_GFxxxE"/>
    <property type="match status" value="1"/>
</dbReference>
<dbReference type="SUPFAM" id="SSF54523">
    <property type="entry name" value="Pili subunits"/>
    <property type="match status" value="1"/>
</dbReference>
<feature type="transmembrane region" description="Helical" evidence="1">
    <location>
        <begin position="12"/>
        <end position="36"/>
    </location>
</feature>
<accession>A0A8J6TNG1</accession>
<comment type="caution">
    <text evidence="2">The sequence shown here is derived from an EMBL/GenBank/DDBJ whole genome shotgun (WGS) entry which is preliminary data.</text>
</comment>
<proteinExistence type="predicted"/>
<keyword evidence="1" id="KW-1133">Transmembrane helix</keyword>
<evidence type="ECO:0000313" key="3">
    <source>
        <dbReference type="Proteomes" id="UP000603434"/>
    </source>
</evidence>
<dbReference type="InterPro" id="IPR012902">
    <property type="entry name" value="N_methyl_site"/>
</dbReference>
<sequence>MKRFIIAGTSSGFTLIELLVVIAIGGVLLTAIYELLNTNTKLYSSKENTMIMTQDLRAATDILIREIRMAGCNPTGAGGIGFQTNSDDRYNTDANSIRFTMDTDGDGATTSSNEDINYYLYTSGGIQKLGRRTSGAGSPEPVAEYVTNLAFTYYNAAGAVLTPPLSAADLGNIHAVDISITAETPKTDAITHVKKTHTMSTRVKIRNAGLE</sequence>